<dbReference type="EMBL" id="AQHN01000089">
    <property type="protein sequence ID" value="ENN84225.1"/>
    <property type="molecule type" value="Genomic_DNA"/>
</dbReference>
<keyword evidence="1" id="KW-0378">Hydrolase</keyword>
<proteinExistence type="predicted"/>
<dbReference type="RefSeq" id="WP_004127166.1">
    <property type="nucleotide sequence ID" value="NZ_AQHN01000089.1"/>
</dbReference>
<accession>N6UR75</accession>
<organism evidence="1 2">
    <name type="scientific">Rhizobium freirei PRF 81</name>
    <dbReference type="NCBI Taxonomy" id="363754"/>
    <lineage>
        <taxon>Bacteria</taxon>
        <taxon>Pseudomonadati</taxon>
        <taxon>Pseudomonadota</taxon>
        <taxon>Alphaproteobacteria</taxon>
        <taxon>Hyphomicrobiales</taxon>
        <taxon>Rhizobiaceae</taxon>
        <taxon>Rhizobium/Agrobacterium group</taxon>
        <taxon>Rhizobium</taxon>
    </lineage>
</organism>
<evidence type="ECO:0000313" key="1">
    <source>
        <dbReference type="EMBL" id="ENN84225.1"/>
    </source>
</evidence>
<protein>
    <submittedName>
        <fullName evidence="1">Glucosyllhydrolase</fullName>
    </submittedName>
</protein>
<dbReference type="STRING" id="363754.RHSP_76975"/>
<evidence type="ECO:0000313" key="2">
    <source>
        <dbReference type="Proteomes" id="UP000012429"/>
    </source>
</evidence>
<dbReference type="GO" id="GO:0016787">
    <property type="term" value="F:hydrolase activity"/>
    <property type="evidence" value="ECO:0007669"/>
    <property type="project" value="UniProtKB-KW"/>
</dbReference>
<dbReference type="Gene3D" id="2.115.10.20">
    <property type="entry name" value="Glycosyl hydrolase domain, family 43"/>
    <property type="match status" value="2"/>
</dbReference>
<comment type="caution">
    <text evidence="1">The sequence shown here is derived from an EMBL/GenBank/DDBJ whole genome shotgun (WGS) entry which is preliminary data.</text>
</comment>
<dbReference type="PANTHER" id="PTHR35279">
    <property type="match status" value="1"/>
</dbReference>
<dbReference type="SUPFAM" id="SSF75005">
    <property type="entry name" value="Arabinanase/levansucrase/invertase"/>
    <property type="match status" value="1"/>
</dbReference>
<keyword evidence="2" id="KW-1185">Reference proteome</keyword>
<dbReference type="OrthoDB" id="7064503at2"/>
<dbReference type="PANTHER" id="PTHR35279:SF1">
    <property type="entry name" value="ARABINANASE_LEVANSUCRASE_INVERTASE"/>
    <property type="match status" value="1"/>
</dbReference>
<gene>
    <name evidence="1" type="ORF">RHSP_76975</name>
</gene>
<sequence>MNWERLGPIFNANGRAKWMHSHAYLPTAIEMDADRIRVFLAFRDDLQVGRLGWIDVSSSDPTRVIAFSERPALDIGRPGAFDDNGVTPLAVVRDGARLRMYYAGWQLTPRARYLLFTGLAFSDDGGDSFVRYQETPILDRTPAEFIVRTGAHVLRDEEQDLWKIWYAAGSAFVETAGKQVPTYHMAYLESSDGVSWPDRSTAVLKPIGPDEYGFGRPYIRKINGVYEMWHSVRSHSKGYSIGYATSSDGVNWQRQDRVGGLEPSVSGWDSEMTCFASVVENQHGTFLFYNGNGFGLTGVGVARLRK</sequence>
<dbReference type="InterPro" id="IPR023296">
    <property type="entry name" value="Glyco_hydro_beta-prop_sf"/>
</dbReference>
<dbReference type="AlphaFoldDB" id="N6UR75"/>
<reference evidence="1 2" key="1">
    <citation type="journal article" date="2012" name="BMC Genomics">
        <title>Genomic basis of broad host range and environmental adaptability of Rhizobium tropici CIAT 899 and Rhizobium sp. PRF 81 which are used in inoculants for common bean (Phaseolus vulgaris L.).</title>
        <authorList>
            <person name="Ormeno-Orrillo E."/>
            <person name="Menna P."/>
            <person name="Almeida L.G."/>
            <person name="Ollero F.J."/>
            <person name="Nicolas M.F."/>
            <person name="Pains Rodrigues E."/>
            <person name="Shigueyoshi Nakatani A."/>
            <person name="Silva Batista J.S."/>
            <person name="Oliveira Chueire L.M."/>
            <person name="Souza R.C."/>
            <person name="Ribeiro Vasconcelos A.T."/>
            <person name="Megias M."/>
            <person name="Hungria M."/>
            <person name="Martinez-Romero E."/>
        </authorList>
    </citation>
    <scope>NUCLEOTIDE SEQUENCE [LARGE SCALE GENOMIC DNA]</scope>
    <source>
        <strain evidence="1 2">PRF 81</strain>
    </source>
</reference>
<dbReference type="Proteomes" id="UP000012429">
    <property type="component" value="Unassembled WGS sequence"/>
</dbReference>
<name>N6UR75_9HYPH</name>